<dbReference type="AlphaFoldDB" id="A0A1B6D6P8"/>
<accession>A0A1B6D6P8</accession>
<name>A0A1B6D6P8_9HEMI</name>
<dbReference type="InterPro" id="IPR008271">
    <property type="entry name" value="Ser/Thr_kinase_AS"/>
</dbReference>
<dbReference type="PROSITE" id="PS00107">
    <property type="entry name" value="PROTEIN_KINASE_ATP"/>
    <property type="match status" value="1"/>
</dbReference>
<evidence type="ECO:0000256" key="2">
    <source>
        <dbReference type="ARBA" id="ARBA00022741"/>
    </source>
</evidence>
<dbReference type="PROSITE" id="PS00108">
    <property type="entry name" value="PROTEIN_KINASE_ST"/>
    <property type="match status" value="1"/>
</dbReference>
<dbReference type="InterPro" id="IPR050339">
    <property type="entry name" value="CC_SR_Kinase"/>
</dbReference>
<dbReference type="EMBL" id="GEDC01015937">
    <property type="protein sequence ID" value="JAS21361.1"/>
    <property type="molecule type" value="Transcribed_RNA"/>
</dbReference>
<dbReference type="SUPFAM" id="SSF56112">
    <property type="entry name" value="Protein kinase-like (PK-like)"/>
    <property type="match status" value="1"/>
</dbReference>
<keyword evidence="7" id="KW-0723">Serine/threonine-protein kinase</keyword>
<feature type="domain" description="Protein kinase" evidence="9">
    <location>
        <begin position="67"/>
        <end position="313"/>
    </location>
</feature>
<dbReference type="GO" id="GO:0005737">
    <property type="term" value="C:cytoplasm"/>
    <property type="evidence" value="ECO:0007669"/>
    <property type="project" value="TreeGrafter"/>
</dbReference>
<evidence type="ECO:0000256" key="6">
    <source>
        <dbReference type="PROSITE-ProRule" id="PRU10141"/>
    </source>
</evidence>
<feature type="region of interest" description="Disordered" evidence="8">
    <location>
        <begin position="17"/>
        <end position="50"/>
    </location>
</feature>
<gene>
    <name evidence="10" type="ORF">g.6916</name>
</gene>
<dbReference type="PANTHER" id="PTHR11042:SF190">
    <property type="entry name" value="MITOSIS INHIBITOR PROTEIN KINASE MIK1"/>
    <property type="match status" value="1"/>
</dbReference>
<keyword evidence="4 6" id="KW-0067">ATP-binding</keyword>
<dbReference type="InterPro" id="IPR000719">
    <property type="entry name" value="Prot_kinase_dom"/>
</dbReference>
<dbReference type="Pfam" id="PF00069">
    <property type="entry name" value="Pkinase"/>
    <property type="match status" value="1"/>
</dbReference>
<dbReference type="Gene3D" id="3.30.200.20">
    <property type="entry name" value="Phosphorylase Kinase, domain 1"/>
    <property type="match status" value="1"/>
</dbReference>
<keyword evidence="2 6" id="KW-0547">Nucleotide-binding</keyword>
<dbReference type="Gene3D" id="1.10.510.10">
    <property type="entry name" value="Transferase(Phosphotransferase) domain 1"/>
    <property type="match status" value="1"/>
</dbReference>
<dbReference type="GO" id="GO:0005524">
    <property type="term" value="F:ATP binding"/>
    <property type="evidence" value="ECO:0007669"/>
    <property type="project" value="UniProtKB-UniRule"/>
</dbReference>
<dbReference type="PROSITE" id="PS50011">
    <property type="entry name" value="PROTEIN_KINASE_DOM"/>
    <property type="match status" value="1"/>
</dbReference>
<evidence type="ECO:0000256" key="8">
    <source>
        <dbReference type="SAM" id="MobiDB-lite"/>
    </source>
</evidence>
<sequence length="467" mass="52685">MAKPLEVPMVKDFILQEKPKGPMTPKVKQPPRLERPCKMRSGTPSDAESEDLCSATTCVGNYFKEGFKVINDLGEGSFGKVYKAFSLEDNKTYAVKVEKRKLRGESIRLSKRDEVLFYDRVSNHPNIVKLFFAWEENETVHMQLELCDTNLQVMSRIIDISECYVWSVLVDITNALNYIHSFNYVHLDVKLDNILVGYDGRFKLGDFGLVHNLASAAGRYVEGDARYVAKEVLLDEPTTAADIFSLGISILELAAGVDLPIRGEKWHRLRRGEFPYLATKDLSDDLIKIIAWMMNQYCEKRPSAVTLLQDPVMIEKSKKRNWELKCRDGVSKVKDMICKLFAPINNVWISLSLLANNFAFWKQPRIKVDLASPGNMSNISSSSGASFSSSGSFRISSPSFGSSCGKRRTSRPLSKPQPFTSSIIKKKHQLSAKRLRKLNSVRKNLFNTVAAIANGQDDETMPLELSF</sequence>
<evidence type="ECO:0000256" key="7">
    <source>
        <dbReference type="RuleBase" id="RU000304"/>
    </source>
</evidence>
<dbReference type="InterPro" id="IPR011009">
    <property type="entry name" value="Kinase-like_dom_sf"/>
</dbReference>
<dbReference type="GO" id="GO:0005634">
    <property type="term" value="C:nucleus"/>
    <property type="evidence" value="ECO:0007669"/>
    <property type="project" value="TreeGrafter"/>
</dbReference>
<organism evidence="10">
    <name type="scientific">Clastoptera arizonana</name>
    <name type="common">Arizona spittle bug</name>
    <dbReference type="NCBI Taxonomy" id="38151"/>
    <lineage>
        <taxon>Eukaryota</taxon>
        <taxon>Metazoa</taxon>
        <taxon>Ecdysozoa</taxon>
        <taxon>Arthropoda</taxon>
        <taxon>Hexapoda</taxon>
        <taxon>Insecta</taxon>
        <taxon>Pterygota</taxon>
        <taxon>Neoptera</taxon>
        <taxon>Paraneoptera</taxon>
        <taxon>Hemiptera</taxon>
        <taxon>Auchenorrhyncha</taxon>
        <taxon>Cercopoidea</taxon>
        <taxon>Clastopteridae</taxon>
        <taxon>Clastoptera</taxon>
    </lineage>
</organism>
<evidence type="ECO:0000256" key="5">
    <source>
        <dbReference type="ARBA" id="ARBA00037982"/>
    </source>
</evidence>
<keyword evidence="1" id="KW-0808">Transferase</keyword>
<dbReference type="PANTHER" id="PTHR11042">
    <property type="entry name" value="EUKARYOTIC TRANSLATION INITIATION FACTOR 2-ALPHA KINASE EIF2-ALPHA KINASE -RELATED"/>
    <property type="match status" value="1"/>
</dbReference>
<proteinExistence type="inferred from homology"/>
<evidence type="ECO:0000256" key="1">
    <source>
        <dbReference type="ARBA" id="ARBA00022679"/>
    </source>
</evidence>
<protein>
    <recommendedName>
        <fullName evidence="9">Protein kinase domain-containing protein</fullName>
    </recommendedName>
</protein>
<keyword evidence="3" id="KW-0418">Kinase</keyword>
<comment type="similarity">
    <text evidence="5">Belongs to the protein kinase superfamily. Ser/Thr protein kinase family. GCN2 subfamily.</text>
</comment>
<feature type="binding site" evidence="6">
    <location>
        <position position="96"/>
    </location>
    <ligand>
        <name>ATP</name>
        <dbReference type="ChEBI" id="CHEBI:30616"/>
    </ligand>
</feature>
<evidence type="ECO:0000313" key="10">
    <source>
        <dbReference type="EMBL" id="JAS21361.1"/>
    </source>
</evidence>
<evidence type="ECO:0000256" key="4">
    <source>
        <dbReference type="ARBA" id="ARBA00022840"/>
    </source>
</evidence>
<reference evidence="10" key="1">
    <citation type="submission" date="2015-12" db="EMBL/GenBank/DDBJ databases">
        <title>De novo transcriptome assembly of four potential Pierce s Disease insect vectors from Arizona vineyards.</title>
        <authorList>
            <person name="Tassone E.E."/>
        </authorList>
    </citation>
    <scope>NUCLEOTIDE SEQUENCE</scope>
</reference>
<dbReference type="GO" id="GO:0004674">
    <property type="term" value="F:protein serine/threonine kinase activity"/>
    <property type="evidence" value="ECO:0007669"/>
    <property type="project" value="UniProtKB-KW"/>
</dbReference>
<dbReference type="InterPro" id="IPR017441">
    <property type="entry name" value="Protein_kinase_ATP_BS"/>
</dbReference>
<evidence type="ECO:0000256" key="3">
    <source>
        <dbReference type="ARBA" id="ARBA00022777"/>
    </source>
</evidence>
<feature type="region of interest" description="Disordered" evidence="8">
    <location>
        <begin position="397"/>
        <end position="419"/>
    </location>
</feature>
<evidence type="ECO:0000259" key="9">
    <source>
        <dbReference type="PROSITE" id="PS50011"/>
    </source>
</evidence>
<dbReference type="SMART" id="SM00220">
    <property type="entry name" value="S_TKc"/>
    <property type="match status" value="1"/>
</dbReference>